<gene>
    <name evidence="1" type="ORF">S01H1_52694</name>
</gene>
<name>X0VIL6_9ZZZZ</name>
<organism evidence="1">
    <name type="scientific">marine sediment metagenome</name>
    <dbReference type="NCBI Taxonomy" id="412755"/>
    <lineage>
        <taxon>unclassified sequences</taxon>
        <taxon>metagenomes</taxon>
        <taxon>ecological metagenomes</taxon>
    </lineage>
</organism>
<evidence type="ECO:0000313" key="1">
    <source>
        <dbReference type="EMBL" id="GAG18139.1"/>
    </source>
</evidence>
<accession>X0VIL6</accession>
<sequence length="41" mass="4794">MNGFFPFLVTINKPPGTSFDLTYLYSKREDNLNFSSLSYLR</sequence>
<proteinExistence type="predicted"/>
<dbReference type="AlphaFoldDB" id="X0VIL6"/>
<reference evidence="1" key="1">
    <citation type="journal article" date="2014" name="Front. Microbiol.">
        <title>High frequency of phylogenetically diverse reductive dehalogenase-homologous genes in deep subseafloor sedimentary metagenomes.</title>
        <authorList>
            <person name="Kawai M."/>
            <person name="Futagami T."/>
            <person name="Toyoda A."/>
            <person name="Takaki Y."/>
            <person name="Nishi S."/>
            <person name="Hori S."/>
            <person name="Arai W."/>
            <person name="Tsubouchi T."/>
            <person name="Morono Y."/>
            <person name="Uchiyama I."/>
            <person name="Ito T."/>
            <person name="Fujiyama A."/>
            <person name="Inagaki F."/>
            <person name="Takami H."/>
        </authorList>
    </citation>
    <scope>NUCLEOTIDE SEQUENCE</scope>
    <source>
        <strain evidence="1">Expedition CK06-06</strain>
    </source>
</reference>
<protein>
    <submittedName>
        <fullName evidence="1">Uncharacterized protein</fullName>
    </submittedName>
</protein>
<dbReference type="EMBL" id="BARS01034076">
    <property type="protein sequence ID" value="GAG18139.1"/>
    <property type="molecule type" value="Genomic_DNA"/>
</dbReference>
<comment type="caution">
    <text evidence="1">The sequence shown here is derived from an EMBL/GenBank/DDBJ whole genome shotgun (WGS) entry which is preliminary data.</text>
</comment>